<protein>
    <submittedName>
        <fullName evidence="1">Uncharacterized protein</fullName>
    </submittedName>
</protein>
<dbReference type="AlphaFoldDB" id="A0A6I4HNC4"/>
<comment type="caution">
    <text evidence="1">The sequence shown here is derived from an EMBL/GenBank/DDBJ whole genome shotgun (WGS) entry which is preliminary data.</text>
</comment>
<dbReference type="RefSeq" id="WP_057691124.1">
    <property type="nucleotide sequence ID" value="NZ_CP033869.1"/>
</dbReference>
<reference evidence="1 2" key="1">
    <citation type="submission" date="2019-11" db="EMBL/GenBank/DDBJ databases">
        <title>Multidrug-resistant Acinetobacter baumannii moving toward extensively drug-resistant over fifteen years in South of Brazil.</title>
        <authorList>
            <person name="Fedrigo N.H."/>
            <person name="Cerdeira L."/>
            <person name="Fuga B."/>
            <person name="Marini P.V.B."/>
            <person name="Shinohara D.R."/>
            <person name="Carrara-Marroni F.E."/>
            <person name="Lincopan N."/>
            <person name="Tognim M.C.B."/>
        </authorList>
    </citation>
    <scope>NUCLEOTIDE SEQUENCE [LARGE SCALE GENOMIC DNA]</scope>
    <source>
        <strain evidence="1 2">Ac576</strain>
    </source>
</reference>
<evidence type="ECO:0000313" key="2">
    <source>
        <dbReference type="Proteomes" id="UP000439424"/>
    </source>
</evidence>
<dbReference type="EMBL" id="WPIP01000100">
    <property type="protein sequence ID" value="MVM92505.1"/>
    <property type="molecule type" value="Genomic_DNA"/>
</dbReference>
<accession>A0A6I4HNC4</accession>
<evidence type="ECO:0000313" key="1">
    <source>
        <dbReference type="EMBL" id="MVM92505.1"/>
    </source>
</evidence>
<organism evidence="1 2">
    <name type="scientific">Acinetobacter baumannii</name>
    <dbReference type="NCBI Taxonomy" id="470"/>
    <lineage>
        <taxon>Bacteria</taxon>
        <taxon>Pseudomonadati</taxon>
        <taxon>Pseudomonadota</taxon>
        <taxon>Gammaproteobacteria</taxon>
        <taxon>Moraxellales</taxon>
        <taxon>Moraxellaceae</taxon>
        <taxon>Acinetobacter</taxon>
        <taxon>Acinetobacter calcoaceticus/baumannii complex</taxon>
    </lineage>
</organism>
<gene>
    <name evidence="1" type="ORF">GNY86_13320</name>
</gene>
<dbReference type="Proteomes" id="UP000439424">
    <property type="component" value="Unassembled WGS sequence"/>
</dbReference>
<sequence>MTLEICKLCGEEKELQRSHVIGKVVFSKILREVENGYAINISIGKNQIKKSTDTWDSKLLCKDCERLFNQKYEDYSYHVLRREQKGILTNESPHGIYFSKVNTYRVILYFFSIYWRAGYSTHSAYSNVVINEGISNHLKQVFKDEANLNPKAFSVRVRLLKDESGGFPPESLKRIIINPYNRIQGKGFVLCMIYEGFFFELFCNASTFKDRQAPGFLNRAKDSFFVPYVDLFDIPEVVQTLADGLKIHNETPDENKIKI</sequence>
<name>A0A6I4HNC4_ACIBA</name>
<proteinExistence type="predicted"/>